<dbReference type="EMBL" id="OK319016">
    <property type="protein sequence ID" value="UCR90882.1"/>
    <property type="molecule type" value="Genomic_DNA"/>
</dbReference>
<keyword evidence="2" id="KW-1185">Reference proteome</keyword>
<name>A0AAN0KPX4_9CAUD</name>
<protein>
    <submittedName>
        <fullName evidence="1">Uncharacterized protein</fullName>
    </submittedName>
</protein>
<sequence>MPQDKQKTLVHHRLSKEAYLELEKQLGLTQPQSNTTDIQAGYMLGICQALKVIRTGFTVEQ</sequence>
<evidence type="ECO:0000313" key="2">
    <source>
        <dbReference type="Proteomes" id="UP000827707"/>
    </source>
</evidence>
<organism evidence="1 2">
    <name type="scientific">Brevundimonas phage AA</name>
    <dbReference type="NCBI Taxonomy" id="2880937"/>
    <lineage>
        <taxon>Viruses</taxon>
        <taxon>Duplodnaviria</taxon>
        <taxon>Heunggongvirae</taxon>
        <taxon>Uroviricota</taxon>
        <taxon>Caudoviricetes</taxon>
        <taxon>Autographivirales</taxon>
        <taxon>Autonotataviridae</taxon>
        <taxon>Conareevirus</taxon>
        <taxon>Conareevirus doublea</taxon>
    </lineage>
</organism>
<dbReference type="Proteomes" id="UP000827707">
    <property type="component" value="Segment"/>
</dbReference>
<proteinExistence type="predicted"/>
<evidence type="ECO:0000313" key="1">
    <source>
        <dbReference type="EMBL" id="UCR90882.1"/>
    </source>
</evidence>
<accession>A0AAN0KPX4</accession>
<reference evidence="2" key="1">
    <citation type="journal article" date="2024" name="Viruses">
        <title>New Genera and Species of Caulobacter and Brevundimonas Bacteriophages Provide Insights into Phage Genome Evolution.</title>
        <authorList>
            <person name="Ely B."/>
            <person name="Hils M."/>
            <person name="Clarke A."/>
            <person name="Albert M."/>
            <person name="Holness N."/>
            <person name="Lenski J."/>
            <person name="Mohammadi T."/>
        </authorList>
    </citation>
    <scope>NUCLEOTIDE SEQUENCE [LARGE SCALE GENOMIC DNA]</scope>
</reference>